<dbReference type="GO" id="GO:0005524">
    <property type="term" value="F:ATP binding"/>
    <property type="evidence" value="ECO:0007669"/>
    <property type="project" value="InterPro"/>
</dbReference>
<dbReference type="AlphaFoldDB" id="A5B123"/>
<accession>A5B123</accession>
<evidence type="ECO:0000313" key="2">
    <source>
        <dbReference type="EMBL" id="CAN69563.1"/>
    </source>
</evidence>
<name>A5B123_VITVI</name>
<dbReference type="Gene3D" id="1.10.510.10">
    <property type="entry name" value="Transferase(Phosphotransferase) domain 1"/>
    <property type="match status" value="1"/>
</dbReference>
<dbReference type="PANTHER" id="PTHR24092:SF19">
    <property type="entry name" value="PHOSPHOLIPID-TRANSPORTING ATPASE"/>
    <property type="match status" value="1"/>
</dbReference>
<proteinExistence type="predicted"/>
<dbReference type="InterPro" id="IPR000719">
    <property type="entry name" value="Prot_kinase_dom"/>
</dbReference>
<dbReference type="GO" id="GO:0004672">
    <property type="term" value="F:protein kinase activity"/>
    <property type="evidence" value="ECO:0007669"/>
    <property type="project" value="InterPro"/>
</dbReference>
<sequence>MAFGRQLHQAEGQFRTPLCKVRIPQSTVRKFRTPQIKVRNWNSNFLKVWMLCDGLDAIPWKFLAPGRQDHRAADILMPRHFECFLKTQSRKYSCQMLAVQVSTNKDCFVKIWKERIYVQSIERSGRVWDAKLRIKEGCRNGKQFDFLVKFMETTSSLVQCMCMTQIGMSQIGSLMEDDFNMNGDSSVQLLVAAHAVNNAQAIIMALLEEYENILDKRPRFYVAEIVIGLEYLHCLGMVYRDLKPENVILQNEGPWYELLVIPLRFELLCSTIIPIFIKVSLDLVKSLYAKFIDWDNQMIDPERSTPSHVTNTTINKDLGQSRMFFRRCCIGGIFYGNESGDALKDVELLNAVSSGSSYDIQFVTVMAICNTVIPVESKTGAISHEAQSQDEDAFVQAAACLHTVFVNKNANTLEINFNASIIQYEVLDTLEFISDRKRISAMVKDCQNRKIFLLSKEADEVIKPDASITSCVLKFIEDLLNIDNELDDEDITIEKKAQNSDACVEALQLIRDIIPVSGGETSPKILNVVSPMLISAGLDIRLVICGLLGDLAETDP</sequence>
<protein>
    <recommendedName>
        <fullName evidence="1">Protein kinase domain-containing protein</fullName>
    </recommendedName>
</protein>
<evidence type="ECO:0000259" key="1">
    <source>
        <dbReference type="Pfam" id="PF00069"/>
    </source>
</evidence>
<dbReference type="Gene3D" id="3.40.1110.10">
    <property type="entry name" value="Calcium-transporting ATPase, cytoplasmic domain N"/>
    <property type="match status" value="1"/>
</dbReference>
<feature type="domain" description="Protein kinase" evidence="1">
    <location>
        <begin position="200"/>
        <end position="253"/>
    </location>
</feature>
<dbReference type="ExpressionAtlas" id="A5B123">
    <property type="expression patterns" value="baseline and differential"/>
</dbReference>
<dbReference type="PANTHER" id="PTHR24092">
    <property type="entry name" value="PROBABLE PHOSPHOLIPID-TRANSPORTING ATPASE"/>
    <property type="match status" value="1"/>
</dbReference>
<reference evidence="2" key="1">
    <citation type="journal article" date="2007" name="PLoS ONE">
        <title>The first genome sequence of an elite grapevine cultivar (Pinot noir Vitis vinifera L.): coping with a highly heterozygous genome.</title>
        <authorList>
            <person name="Velasco R."/>
            <person name="Zharkikh A."/>
            <person name="Troggio M."/>
            <person name="Cartwright D.A."/>
            <person name="Cestaro A."/>
            <person name="Pruss D."/>
            <person name="Pindo M."/>
            <person name="FitzGerald L.M."/>
            <person name="Vezzulli S."/>
            <person name="Reid J."/>
            <person name="Malacarne G."/>
            <person name="Iliev D."/>
            <person name="Coppola G."/>
            <person name="Wardell B."/>
            <person name="Micheletti D."/>
            <person name="Macalma T."/>
            <person name="Facci M."/>
            <person name="Mitchell J.T."/>
            <person name="Perazzolli M."/>
            <person name="Eldredge G."/>
            <person name="Gatto P."/>
            <person name="Oyzerski R."/>
            <person name="Moretto M."/>
            <person name="Gutin N."/>
            <person name="Stefanini M."/>
            <person name="Chen Y."/>
            <person name="Segala C."/>
            <person name="Davenport C."/>
            <person name="Dematte L."/>
            <person name="Mraz A."/>
            <person name="Battilana J."/>
            <person name="Stormo K."/>
            <person name="Costa F."/>
            <person name="Tao Q."/>
            <person name="Si-Ammour A."/>
            <person name="Harkins T."/>
            <person name="Lackey A."/>
            <person name="Perbost C."/>
            <person name="Taillon B."/>
            <person name="Stella A."/>
            <person name="Solovyev V."/>
            <person name="Fawcett J.A."/>
            <person name="Sterck L."/>
            <person name="Vandepoele K."/>
            <person name="Grando S.M."/>
            <person name="Toppo S."/>
            <person name="Moser C."/>
            <person name="Lanchbury J."/>
            <person name="Bogden R."/>
            <person name="Skolnick M."/>
            <person name="Sgaramella V."/>
            <person name="Bhatnagar S.K."/>
            <person name="Fontana P."/>
            <person name="Gutin A."/>
            <person name="Van de Peer Y."/>
            <person name="Salamini F."/>
            <person name="Viola R."/>
        </authorList>
    </citation>
    <scope>NUCLEOTIDE SEQUENCE</scope>
</reference>
<dbReference type="InterPro" id="IPR023299">
    <property type="entry name" value="ATPase_P-typ_cyto_dom_N"/>
</dbReference>
<dbReference type="InterPro" id="IPR011009">
    <property type="entry name" value="Kinase-like_dom_sf"/>
</dbReference>
<dbReference type="SUPFAM" id="SSF56112">
    <property type="entry name" value="Protein kinase-like (PK-like)"/>
    <property type="match status" value="1"/>
</dbReference>
<dbReference type="Pfam" id="PF00069">
    <property type="entry name" value="Pkinase"/>
    <property type="match status" value="1"/>
</dbReference>
<dbReference type="SUPFAM" id="SSF81660">
    <property type="entry name" value="Metal cation-transporting ATPase, ATP-binding domain N"/>
    <property type="match status" value="1"/>
</dbReference>
<organism evidence="2">
    <name type="scientific">Vitis vinifera</name>
    <name type="common">Grape</name>
    <dbReference type="NCBI Taxonomy" id="29760"/>
    <lineage>
        <taxon>Eukaryota</taxon>
        <taxon>Viridiplantae</taxon>
        <taxon>Streptophyta</taxon>
        <taxon>Embryophyta</taxon>
        <taxon>Tracheophyta</taxon>
        <taxon>Spermatophyta</taxon>
        <taxon>Magnoliopsida</taxon>
        <taxon>eudicotyledons</taxon>
        <taxon>Gunneridae</taxon>
        <taxon>Pentapetalae</taxon>
        <taxon>rosids</taxon>
        <taxon>Vitales</taxon>
        <taxon>Vitaceae</taxon>
        <taxon>Viteae</taxon>
        <taxon>Vitis</taxon>
    </lineage>
</organism>
<dbReference type="EMBL" id="AM442932">
    <property type="protein sequence ID" value="CAN69563.1"/>
    <property type="molecule type" value="Genomic_DNA"/>
</dbReference>
<gene>
    <name evidence="2" type="ORF">VITISV_025833</name>
</gene>